<evidence type="ECO:0000313" key="1">
    <source>
        <dbReference type="EMBL" id="MBK6009139.1"/>
    </source>
</evidence>
<accession>A0A934WNP7</accession>
<proteinExistence type="predicted"/>
<name>A0A934WNP7_9BURK</name>
<dbReference type="RefSeq" id="WP_201177500.1">
    <property type="nucleotide sequence ID" value="NZ_JAEPWM010000014.1"/>
</dbReference>
<dbReference type="EMBL" id="JAEPWM010000014">
    <property type="protein sequence ID" value="MBK6009139.1"/>
    <property type="molecule type" value="Genomic_DNA"/>
</dbReference>
<comment type="caution">
    <text evidence="1">The sequence shown here is derived from an EMBL/GenBank/DDBJ whole genome shotgun (WGS) entry which is preliminary data.</text>
</comment>
<gene>
    <name evidence="1" type="ORF">JJB11_23830</name>
</gene>
<evidence type="ECO:0000313" key="2">
    <source>
        <dbReference type="Proteomes" id="UP000630528"/>
    </source>
</evidence>
<organism evidence="1 2">
    <name type="scientific">Ramlibacter ginsenosidimutans</name>
    <dbReference type="NCBI Taxonomy" id="502333"/>
    <lineage>
        <taxon>Bacteria</taxon>
        <taxon>Pseudomonadati</taxon>
        <taxon>Pseudomonadota</taxon>
        <taxon>Betaproteobacteria</taxon>
        <taxon>Burkholderiales</taxon>
        <taxon>Comamonadaceae</taxon>
        <taxon>Ramlibacter</taxon>
    </lineage>
</organism>
<dbReference type="Proteomes" id="UP000630528">
    <property type="component" value="Unassembled WGS sequence"/>
</dbReference>
<reference evidence="1" key="1">
    <citation type="journal article" date="2012" name="J. Microbiol. Biotechnol.">
        <title>Ramlibacter ginsenosidimutans sp. nov., with ginsenoside-converting activity.</title>
        <authorList>
            <person name="Wang L."/>
            <person name="An D.S."/>
            <person name="Kim S.G."/>
            <person name="Jin F.X."/>
            <person name="Kim S.C."/>
            <person name="Lee S.T."/>
            <person name="Im W.T."/>
        </authorList>
    </citation>
    <scope>NUCLEOTIDE SEQUENCE</scope>
    <source>
        <strain evidence="1">KACC 17527</strain>
    </source>
</reference>
<keyword evidence="2" id="KW-1185">Reference proteome</keyword>
<sequence>MERIWGPVNGFYVAAYAAPMGDGGRYCSYAKVCWTQPESYWEADCAFKIFGGEHHQSLEGALGAVSDEARNEISYLPRHARSLAEQRQHDSTPVPRLFVTSLLRHRWT</sequence>
<protein>
    <submittedName>
        <fullName evidence="1">Uncharacterized protein</fullName>
    </submittedName>
</protein>
<reference evidence="1" key="2">
    <citation type="submission" date="2021-01" db="EMBL/GenBank/DDBJ databases">
        <authorList>
            <person name="Kang M."/>
        </authorList>
    </citation>
    <scope>NUCLEOTIDE SEQUENCE</scope>
    <source>
        <strain evidence="1">KACC 17527</strain>
    </source>
</reference>
<dbReference type="AlphaFoldDB" id="A0A934WNP7"/>